<keyword evidence="2" id="KW-0244">Early protein</keyword>
<proteinExistence type="inferred from homology"/>
<name>A0A7G2A7G9_HPV74</name>
<evidence type="ECO:0000256" key="1">
    <source>
        <dbReference type="ARBA" id="ARBA00009551"/>
    </source>
</evidence>
<evidence type="ECO:0000313" key="4">
    <source>
        <dbReference type="EMBL" id="CAD1814354.1"/>
    </source>
</evidence>
<sequence length="141" mass="15748">MYREGIKHTTQILKLRLKNMGIRCNGKCVLAAQLYVLLHLYLVLCKTYPLLGLLHTPPPPPLHRPPQQCPPPPPRTTWTRRPVKDPEDVPPTPTPPTTPTTPETPCVSQTETPWTVQTTTSSLTITTITKDGTTVTVELRL</sequence>
<reference evidence="4" key="1">
    <citation type="submission" date="2020-07" db="EMBL/GenBank/DDBJ databases">
        <authorList>
            <person name="Wienecke-Baldacchino K A."/>
        </authorList>
    </citation>
    <scope>NUCLEOTIDE SEQUENCE</scope>
    <source>
        <strain evidence="4">LNS8393065_HPV74</strain>
    </source>
</reference>
<protein>
    <recommendedName>
        <fullName evidence="5">E4 protein</fullName>
    </recommendedName>
</protein>
<dbReference type="InterPro" id="IPR003861">
    <property type="entry name" value="Papilloma_E4"/>
</dbReference>
<dbReference type="Pfam" id="PF02711">
    <property type="entry name" value="Pap_E4"/>
    <property type="match status" value="1"/>
</dbReference>
<evidence type="ECO:0008006" key="5">
    <source>
        <dbReference type="Google" id="ProtNLM"/>
    </source>
</evidence>
<feature type="compositionally biased region" description="Pro residues" evidence="3">
    <location>
        <begin position="89"/>
        <end position="99"/>
    </location>
</feature>
<comment type="similarity">
    <text evidence="1">Belongs to the papillomaviridae E4 protein family.</text>
</comment>
<evidence type="ECO:0000256" key="3">
    <source>
        <dbReference type="SAM" id="MobiDB-lite"/>
    </source>
</evidence>
<accession>A0A7G2A7G9</accession>
<evidence type="ECO:0000256" key="2">
    <source>
        <dbReference type="ARBA" id="ARBA00022518"/>
    </source>
</evidence>
<gene>
    <name evidence="4" type="primary">E4</name>
</gene>
<feature type="compositionally biased region" description="Low complexity" evidence="3">
    <location>
        <begin position="100"/>
        <end position="113"/>
    </location>
</feature>
<dbReference type="EMBL" id="LR862050">
    <property type="protein sequence ID" value="CAD1814354.1"/>
    <property type="molecule type" value="Genomic_DNA"/>
</dbReference>
<organism evidence="4">
    <name type="scientific">Human papillomavirus type 74</name>
    <dbReference type="NCBI Taxonomy" id="44028"/>
    <lineage>
        <taxon>Viruses</taxon>
        <taxon>Monodnaviria</taxon>
        <taxon>Shotokuvirae</taxon>
        <taxon>Cossaviricota</taxon>
        <taxon>Papovaviricetes</taxon>
        <taxon>Zurhausenvirales</taxon>
        <taxon>Papillomaviridae</taxon>
        <taxon>Firstpapillomavirinae</taxon>
        <taxon>Alphapapillomavirus</taxon>
        <taxon>Alphapapillomavirus 10</taxon>
    </lineage>
</organism>
<feature type="compositionally biased region" description="Pro residues" evidence="3">
    <location>
        <begin position="56"/>
        <end position="75"/>
    </location>
</feature>
<feature type="region of interest" description="Disordered" evidence="3">
    <location>
        <begin position="55"/>
        <end position="113"/>
    </location>
</feature>